<comment type="caution">
    <text evidence="3">The sequence shown here is derived from an EMBL/GenBank/DDBJ whole genome shotgun (WGS) entry which is preliminary data.</text>
</comment>
<reference evidence="3 4" key="1">
    <citation type="submission" date="2024-01" db="EMBL/GenBank/DDBJ databases">
        <title>Genome insights into Plantactinospora sonchi sp. nov.</title>
        <authorList>
            <person name="Wang L."/>
        </authorList>
    </citation>
    <scope>NUCLEOTIDE SEQUENCE [LARGE SCALE GENOMIC DNA]</scope>
    <source>
        <strain evidence="3 4">NEAU-QY2</strain>
    </source>
</reference>
<evidence type="ECO:0000313" key="4">
    <source>
        <dbReference type="Proteomes" id="UP001332243"/>
    </source>
</evidence>
<dbReference type="InterPro" id="IPR000182">
    <property type="entry name" value="GNAT_dom"/>
</dbReference>
<keyword evidence="4" id="KW-1185">Reference proteome</keyword>
<dbReference type="PANTHER" id="PTHR42791">
    <property type="entry name" value="GNAT FAMILY ACETYLTRANSFERASE"/>
    <property type="match status" value="1"/>
</dbReference>
<dbReference type="EMBL" id="JAZGQK010000013">
    <property type="protein sequence ID" value="MEE6260161.1"/>
    <property type="molecule type" value="Genomic_DNA"/>
</dbReference>
<evidence type="ECO:0000259" key="2">
    <source>
        <dbReference type="Pfam" id="PF13673"/>
    </source>
</evidence>
<accession>A0ABU7RUJ0</accession>
<dbReference type="Gene3D" id="3.40.630.30">
    <property type="match status" value="1"/>
</dbReference>
<dbReference type="PANTHER" id="PTHR42791:SF1">
    <property type="entry name" value="N-ACETYLTRANSFERASE DOMAIN-CONTAINING PROTEIN"/>
    <property type="match status" value="1"/>
</dbReference>
<proteinExistence type="predicted"/>
<evidence type="ECO:0000256" key="1">
    <source>
        <dbReference type="SAM" id="MobiDB-lite"/>
    </source>
</evidence>
<name>A0ABU7RUJ0_9ACTN</name>
<dbReference type="GO" id="GO:0016746">
    <property type="term" value="F:acyltransferase activity"/>
    <property type="evidence" value="ECO:0007669"/>
    <property type="project" value="UniProtKB-KW"/>
</dbReference>
<dbReference type="InterPro" id="IPR016181">
    <property type="entry name" value="Acyl_CoA_acyltransferase"/>
</dbReference>
<feature type="domain" description="N-acetyltransferase" evidence="2">
    <location>
        <begin position="99"/>
        <end position="170"/>
    </location>
</feature>
<organism evidence="3 4">
    <name type="scientific">Plantactinospora sonchi</name>
    <dbReference type="NCBI Taxonomy" id="1544735"/>
    <lineage>
        <taxon>Bacteria</taxon>
        <taxon>Bacillati</taxon>
        <taxon>Actinomycetota</taxon>
        <taxon>Actinomycetes</taxon>
        <taxon>Micromonosporales</taxon>
        <taxon>Micromonosporaceae</taxon>
        <taxon>Plantactinospora</taxon>
    </lineage>
</organism>
<dbReference type="EC" id="2.3.1.-" evidence="3"/>
<keyword evidence="3" id="KW-0012">Acyltransferase</keyword>
<dbReference type="InterPro" id="IPR052523">
    <property type="entry name" value="Trichothecene_AcTrans"/>
</dbReference>
<keyword evidence="3" id="KW-0808">Transferase</keyword>
<dbReference type="SUPFAM" id="SSF55729">
    <property type="entry name" value="Acyl-CoA N-acyltransferases (Nat)"/>
    <property type="match status" value="1"/>
</dbReference>
<feature type="region of interest" description="Disordered" evidence="1">
    <location>
        <begin position="165"/>
        <end position="187"/>
    </location>
</feature>
<protein>
    <submittedName>
        <fullName evidence="3">GNAT family N-acetyltransferase</fullName>
        <ecNumber evidence="3">2.3.1.-</ecNumber>
    </submittedName>
</protein>
<sequence>MIAEAFLPLAPVAWLVPDPDQRRTILTANFRILVEHAFFYGEVHVLEDRSAVAVWFHRTSPMPPPVEYERRLAIACAPYTDRFRTLDKLFHTHQPTEPHHHLAFLAVTPGKQSTGRGTALLHHHHARLDRVGLPAYLEASSDGSRDLYARHGYLPRQPFQLPDGVTFHPMWRPARQPHPPRRDEAVS</sequence>
<evidence type="ECO:0000313" key="3">
    <source>
        <dbReference type="EMBL" id="MEE6260161.1"/>
    </source>
</evidence>
<dbReference type="Pfam" id="PF13673">
    <property type="entry name" value="Acetyltransf_10"/>
    <property type="match status" value="1"/>
</dbReference>
<dbReference type="Proteomes" id="UP001332243">
    <property type="component" value="Unassembled WGS sequence"/>
</dbReference>
<gene>
    <name evidence="3" type="ORF">V1633_16850</name>
</gene>